<gene>
    <name evidence="7" type="ORF">ABVK25_010514</name>
</gene>
<sequence length="260" mass="28038">MAHENRIHQLENIANKSPQYEGKYGALAAGEMNVSSSQSGTTYLVPVAVTLKSQLGSPTALAIGAFSTTLTTLALSLMEFRGVTITNVYIGNFLFVAGIGMVISAQWELVLGNTYAYTVLSAFGFFYGGFGAIITPLFGVTAAYGPDTVEYNNALGFFVLMWAVWNFFFLIGSLPLNLVYIGIFFTVQMAFTLVSASYFATADGNIGTATALKKTAGAFAFASGMFGYYTVGNLMCQEAMFFSFPMGDTSRFFLAKEKRT</sequence>
<dbReference type="Proteomes" id="UP001590951">
    <property type="component" value="Unassembled WGS sequence"/>
</dbReference>
<evidence type="ECO:0000256" key="5">
    <source>
        <dbReference type="ARBA" id="ARBA00023136"/>
    </source>
</evidence>
<evidence type="ECO:0000313" key="7">
    <source>
        <dbReference type="EMBL" id="KAL2049247.1"/>
    </source>
</evidence>
<keyword evidence="8" id="KW-1185">Reference proteome</keyword>
<accession>A0ABR4AWF2</accession>
<evidence type="ECO:0000256" key="3">
    <source>
        <dbReference type="ARBA" id="ARBA00022692"/>
    </source>
</evidence>
<dbReference type="PANTHER" id="PTHR31123:SF7">
    <property type="entry name" value="MARVEL DOMAIN-CONTAINING PROTEIN"/>
    <property type="match status" value="1"/>
</dbReference>
<dbReference type="PANTHER" id="PTHR31123">
    <property type="entry name" value="ACCUMULATION OF DYADS PROTEIN 2-RELATED"/>
    <property type="match status" value="1"/>
</dbReference>
<dbReference type="InterPro" id="IPR000791">
    <property type="entry name" value="Gpr1/Fun34/SatP-like"/>
</dbReference>
<keyword evidence="5 6" id="KW-0472">Membrane</keyword>
<comment type="similarity">
    <text evidence="2">Belongs to the acetate uptake transporter (AceTr) (TC 2.A.96) family.</text>
</comment>
<feature type="transmembrane region" description="Helical" evidence="6">
    <location>
        <begin position="151"/>
        <end position="171"/>
    </location>
</feature>
<evidence type="ECO:0000256" key="6">
    <source>
        <dbReference type="SAM" id="Phobius"/>
    </source>
</evidence>
<evidence type="ECO:0000256" key="4">
    <source>
        <dbReference type="ARBA" id="ARBA00022989"/>
    </source>
</evidence>
<protein>
    <submittedName>
        <fullName evidence="7">Uncharacterized protein</fullName>
    </submittedName>
</protein>
<evidence type="ECO:0000256" key="1">
    <source>
        <dbReference type="ARBA" id="ARBA00004141"/>
    </source>
</evidence>
<feature type="transmembrane region" description="Helical" evidence="6">
    <location>
        <begin position="218"/>
        <end position="236"/>
    </location>
</feature>
<dbReference type="Pfam" id="PF01184">
    <property type="entry name" value="Gpr1_Fun34_YaaH"/>
    <property type="match status" value="1"/>
</dbReference>
<reference evidence="7 8" key="1">
    <citation type="submission" date="2024-09" db="EMBL/GenBank/DDBJ databases">
        <title>Rethinking Asexuality: The Enigmatic Case of Functional Sexual Genes in Lepraria (Stereocaulaceae).</title>
        <authorList>
            <person name="Doellman M."/>
            <person name="Sun Y."/>
            <person name="Barcenas-Pena A."/>
            <person name="Lumbsch H.T."/>
            <person name="Grewe F."/>
        </authorList>
    </citation>
    <scope>NUCLEOTIDE SEQUENCE [LARGE SCALE GENOMIC DNA]</scope>
    <source>
        <strain evidence="7 8">Grewe 0041</strain>
    </source>
</reference>
<evidence type="ECO:0000256" key="2">
    <source>
        <dbReference type="ARBA" id="ARBA00005587"/>
    </source>
</evidence>
<feature type="transmembrane region" description="Helical" evidence="6">
    <location>
        <begin position="115"/>
        <end position="139"/>
    </location>
</feature>
<comment type="subcellular location">
    <subcellularLocation>
        <location evidence="1">Membrane</location>
        <topology evidence="1">Multi-pass membrane protein</topology>
    </subcellularLocation>
</comment>
<keyword evidence="3 6" id="KW-0812">Transmembrane</keyword>
<feature type="transmembrane region" description="Helical" evidence="6">
    <location>
        <begin position="60"/>
        <end position="78"/>
    </location>
</feature>
<dbReference type="InterPro" id="IPR051633">
    <property type="entry name" value="AceTr"/>
</dbReference>
<organism evidence="7 8">
    <name type="scientific">Lepraria finkii</name>
    <dbReference type="NCBI Taxonomy" id="1340010"/>
    <lineage>
        <taxon>Eukaryota</taxon>
        <taxon>Fungi</taxon>
        <taxon>Dikarya</taxon>
        <taxon>Ascomycota</taxon>
        <taxon>Pezizomycotina</taxon>
        <taxon>Lecanoromycetes</taxon>
        <taxon>OSLEUM clade</taxon>
        <taxon>Lecanoromycetidae</taxon>
        <taxon>Lecanorales</taxon>
        <taxon>Lecanorineae</taxon>
        <taxon>Stereocaulaceae</taxon>
        <taxon>Lepraria</taxon>
    </lineage>
</organism>
<name>A0ABR4AWF2_9LECA</name>
<keyword evidence="4 6" id="KW-1133">Transmembrane helix</keyword>
<feature type="transmembrane region" description="Helical" evidence="6">
    <location>
        <begin position="84"/>
        <end position="103"/>
    </location>
</feature>
<proteinExistence type="inferred from homology"/>
<comment type="caution">
    <text evidence="7">The sequence shown here is derived from an EMBL/GenBank/DDBJ whole genome shotgun (WGS) entry which is preliminary data.</text>
</comment>
<dbReference type="EMBL" id="JBHFEH010000068">
    <property type="protein sequence ID" value="KAL2049247.1"/>
    <property type="molecule type" value="Genomic_DNA"/>
</dbReference>
<feature type="transmembrane region" description="Helical" evidence="6">
    <location>
        <begin position="178"/>
        <end position="198"/>
    </location>
</feature>
<evidence type="ECO:0000313" key="8">
    <source>
        <dbReference type="Proteomes" id="UP001590951"/>
    </source>
</evidence>